<name>X6PBX5_RETFI</name>
<keyword evidence="2" id="KW-1185">Reference proteome</keyword>
<gene>
    <name evidence="1" type="ORF">RFI_01052</name>
</gene>
<reference evidence="1 2" key="1">
    <citation type="journal article" date="2013" name="Curr. Biol.">
        <title>The Genome of the Foraminiferan Reticulomyxa filosa.</title>
        <authorList>
            <person name="Glockner G."/>
            <person name="Hulsmann N."/>
            <person name="Schleicher M."/>
            <person name="Noegel A.A."/>
            <person name="Eichinger L."/>
            <person name="Gallinger C."/>
            <person name="Pawlowski J."/>
            <person name="Sierra R."/>
            <person name="Euteneuer U."/>
            <person name="Pillet L."/>
            <person name="Moustafa A."/>
            <person name="Platzer M."/>
            <person name="Groth M."/>
            <person name="Szafranski K."/>
            <person name="Schliwa M."/>
        </authorList>
    </citation>
    <scope>NUCLEOTIDE SEQUENCE [LARGE SCALE GENOMIC DNA]</scope>
</reference>
<dbReference type="AlphaFoldDB" id="X6PBX5"/>
<proteinExistence type="predicted"/>
<accession>X6PBX5</accession>
<comment type="caution">
    <text evidence="1">The sequence shown here is derived from an EMBL/GenBank/DDBJ whole genome shotgun (WGS) entry which is preliminary data.</text>
</comment>
<dbReference type="EMBL" id="ASPP01001077">
    <property type="protein sequence ID" value="ETO36010.1"/>
    <property type="molecule type" value="Genomic_DNA"/>
</dbReference>
<sequence>MRLCVFGSNGVGKSHFVDHFLNFIVRNEFKNYYFLGITFNDEMLLDQAQYAEFDIETAIRLLYKYYLKISNEEEEKEKQDNKSPQMISRGSEKTSRELKYNFVKIYNILKQYVHITTKYVLTQIWDELKDKYDHLIIAIDDTTRWENLEEQYFSFIKCNISFPSILTTTRYSEGEIKTKSVISLNCLYLSGINLVKNLWNKIDKDKRSITLYKLLTLCGQHTRSYFKLIDMLKVQDFQEIVQNEQFNNALQIFASTWKIWTPIASYIRSLQNSKCLEIVLAHTILNKKVQLLSKVTMHDTWKTLIQKGMVLTKQNYVEEDKIKCFVHPLAVISLALEAVDEHSILYCVKKMINACQMLTSSSFEDLYLWNFLFRIRAQYILSKNNINNDVKLFQQIFGTKNEWKKINMTLDESNGRYYKINQPFKEWKKGKTNIEFGAYQFSNTNEGFDLLFCLSPNIIAIADVKGFAWDNMIELMKQKIDSEIIKTKPWSINWNIIKQLFKKEISNPYNAISKLKEQKNKTIKQIKEFKNKYQVYYFGLMPHIKKENEQNLVIVGGLFEDSQVKEAEDWNFSLENLMELLITFGVLSNKQYLCKRH</sequence>
<evidence type="ECO:0000313" key="1">
    <source>
        <dbReference type="EMBL" id="ETO36010.1"/>
    </source>
</evidence>
<evidence type="ECO:0000313" key="2">
    <source>
        <dbReference type="Proteomes" id="UP000023152"/>
    </source>
</evidence>
<organism evidence="1 2">
    <name type="scientific">Reticulomyxa filosa</name>
    <dbReference type="NCBI Taxonomy" id="46433"/>
    <lineage>
        <taxon>Eukaryota</taxon>
        <taxon>Sar</taxon>
        <taxon>Rhizaria</taxon>
        <taxon>Retaria</taxon>
        <taxon>Foraminifera</taxon>
        <taxon>Monothalamids</taxon>
        <taxon>Reticulomyxidae</taxon>
        <taxon>Reticulomyxa</taxon>
    </lineage>
</organism>
<protein>
    <submittedName>
        <fullName evidence="1">Uncharacterized protein</fullName>
    </submittedName>
</protein>
<dbReference type="Proteomes" id="UP000023152">
    <property type="component" value="Unassembled WGS sequence"/>
</dbReference>